<reference evidence="2" key="1">
    <citation type="journal article" date="2023" name="bioRxiv">
        <title>Improved chromosome-level genome assembly for marigold (Tagetes erecta).</title>
        <authorList>
            <person name="Jiang F."/>
            <person name="Yuan L."/>
            <person name="Wang S."/>
            <person name="Wang H."/>
            <person name="Xu D."/>
            <person name="Wang A."/>
            <person name="Fan W."/>
        </authorList>
    </citation>
    <scope>NUCLEOTIDE SEQUENCE</scope>
    <source>
        <strain evidence="2">WSJ</strain>
        <tissue evidence="2">Leaf</tissue>
    </source>
</reference>
<evidence type="ECO:0000256" key="1">
    <source>
        <dbReference type="SAM" id="Phobius"/>
    </source>
</evidence>
<keyword evidence="3" id="KW-1185">Reference proteome</keyword>
<accession>A0AAD8KF50</accession>
<evidence type="ECO:0000313" key="2">
    <source>
        <dbReference type="EMBL" id="KAK1421822.1"/>
    </source>
</evidence>
<keyword evidence="1" id="KW-0812">Transmembrane</keyword>
<keyword evidence="1" id="KW-1133">Transmembrane helix</keyword>
<keyword evidence="1" id="KW-0472">Membrane</keyword>
<gene>
    <name evidence="2" type="ORF">QVD17_24481</name>
</gene>
<protein>
    <submittedName>
        <fullName evidence="2">Uncharacterized protein</fullName>
    </submittedName>
</protein>
<name>A0AAD8KF50_TARER</name>
<feature type="transmembrane region" description="Helical" evidence="1">
    <location>
        <begin position="67"/>
        <end position="87"/>
    </location>
</feature>
<sequence>MLLCNWCLLDILGHENPKLNRLTMNSNPPYQVQSTRQEGVKVVFSAIDLKLSLHESQGSYKRGVLDLVASLVKIYIMWVLMMIKGIVKANVRIRMVAIKELAGQQ</sequence>
<dbReference type="EMBL" id="JAUHHV010000006">
    <property type="protein sequence ID" value="KAK1421822.1"/>
    <property type="molecule type" value="Genomic_DNA"/>
</dbReference>
<proteinExistence type="predicted"/>
<dbReference type="Proteomes" id="UP001229421">
    <property type="component" value="Unassembled WGS sequence"/>
</dbReference>
<evidence type="ECO:0000313" key="3">
    <source>
        <dbReference type="Proteomes" id="UP001229421"/>
    </source>
</evidence>
<comment type="caution">
    <text evidence="2">The sequence shown here is derived from an EMBL/GenBank/DDBJ whole genome shotgun (WGS) entry which is preliminary data.</text>
</comment>
<dbReference type="AlphaFoldDB" id="A0AAD8KF50"/>
<organism evidence="2 3">
    <name type="scientific">Tagetes erecta</name>
    <name type="common">African marigold</name>
    <dbReference type="NCBI Taxonomy" id="13708"/>
    <lineage>
        <taxon>Eukaryota</taxon>
        <taxon>Viridiplantae</taxon>
        <taxon>Streptophyta</taxon>
        <taxon>Embryophyta</taxon>
        <taxon>Tracheophyta</taxon>
        <taxon>Spermatophyta</taxon>
        <taxon>Magnoliopsida</taxon>
        <taxon>eudicotyledons</taxon>
        <taxon>Gunneridae</taxon>
        <taxon>Pentapetalae</taxon>
        <taxon>asterids</taxon>
        <taxon>campanulids</taxon>
        <taxon>Asterales</taxon>
        <taxon>Asteraceae</taxon>
        <taxon>Asteroideae</taxon>
        <taxon>Heliantheae alliance</taxon>
        <taxon>Tageteae</taxon>
        <taxon>Tagetes</taxon>
    </lineage>
</organism>